<proteinExistence type="predicted"/>
<feature type="transmembrane region" description="Helical" evidence="1">
    <location>
        <begin position="400"/>
        <end position="417"/>
    </location>
</feature>
<evidence type="ECO:0000313" key="3">
    <source>
        <dbReference type="Proteomes" id="UP001338125"/>
    </source>
</evidence>
<accession>A0ABR0S9F4</accession>
<evidence type="ECO:0000256" key="1">
    <source>
        <dbReference type="SAM" id="Phobius"/>
    </source>
</evidence>
<protein>
    <submittedName>
        <fullName evidence="2">Uncharacterized protein</fullName>
    </submittedName>
</protein>
<keyword evidence="3" id="KW-1185">Reference proteome</keyword>
<feature type="transmembrane region" description="Helical" evidence="1">
    <location>
        <begin position="501"/>
        <end position="524"/>
    </location>
</feature>
<dbReference type="Proteomes" id="UP001338125">
    <property type="component" value="Unassembled WGS sequence"/>
</dbReference>
<organism evidence="2 3">
    <name type="scientific">Cladobotryum mycophilum</name>
    <dbReference type="NCBI Taxonomy" id="491253"/>
    <lineage>
        <taxon>Eukaryota</taxon>
        <taxon>Fungi</taxon>
        <taxon>Dikarya</taxon>
        <taxon>Ascomycota</taxon>
        <taxon>Pezizomycotina</taxon>
        <taxon>Sordariomycetes</taxon>
        <taxon>Hypocreomycetidae</taxon>
        <taxon>Hypocreales</taxon>
        <taxon>Hypocreaceae</taxon>
        <taxon>Cladobotryum</taxon>
    </lineage>
</organism>
<comment type="caution">
    <text evidence="2">The sequence shown here is derived from an EMBL/GenBank/DDBJ whole genome shotgun (WGS) entry which is preliminary data.</text>
</comment>
<keyword evidence="1" id="KW-1133">Transmembrane helix</keyword>
<feature type="transmembrane region" description="Helical" evidence="1">
    <location>
        <begin position="459"/>
        <end position="481"/>
    </location>
</feature>
<dbReference type="EMBL" id="JAVFKD010000016">
    <property type="protein sequence ID" value="KAK5988400.1"/>
    <property type="molecule type" value="Genomic_DNA"/>
</dbReference>
<reference evidence="2 3" key="1">
    <citation type="submission" date="2024-01" db="EMBL/GenBank/DDBJ databases">
        <title>Complete genome of Cladobotryum mycophilum ATHUM6906.</title>
        <authorList>
            <person name="Christinaki A.C."/>
            <person name="Myridakis A.I."/>
            <person name="Kouvelis V.N."/>
        </authorList>
    </citation>
    <scope>NUCLEOTIDE SEQUENCE [LARGE SCALE GENOMIC DNA]</scope>
    <source>
        <strain evidence="2 3">ATHUM6906</strain>
    </source>
</reference>
<keyword evidence="1" id="KW-0472">Membrane</keyword>
<gene>
    <name evidence="2" type="ORF">PT974_12554</name>
</gene>
<keyword evidence="1" id="KW-0812">Transmembrane</keyword>
<sequence length="590" mass="65882">MAIYSQDLASRYDKIIIQADNIALSAYPRELARLNQYPTTQAIIDGALAAPAGLLNPGFSSLNLVSFSSMHTMVLFGEGCIGGWGEVNCTSSCGSPERLFMNWKTLWTCLTLASLYLNMPDPIKAPEASLQINEALRSLDMTNTTQFDAMGVLNHTYECAAANCGAPGDMKCSIMSRNGSDYLDWVSPISKVCWNVYAMIDPDIAGTGVMISYMTQLVLALYGWGWICVFTLTHLIEWTTASTRKLRLLRPFTARLSGYIFPIEQVTSTFLVDFQEAQCFFVLSIQIALLFAKSQTADFIGVDNWQSLVDTRTAVDLLASAGALPIVLTQIGLQKLGLDSIYTHLLCTTAVVFAFTSGVDPVDVSFKTVNRMFSGHDTLPECGMNTSLTTFCAMLDDGNTLNSSLFVVFAILALLWARKVWNRFLHAKVFNKKPGTFYERNIPIQNPATDKRWVRMLSLLLGPWLLLAAEVYLVTYIVIVFKRLMFSVFDDSIRGPNPNDWSVGQVISMLIWVPVVIKYLYLAIAGVEKGFRFRLSHAFVVVKKSNLPKVQFDESPEEIDDPEEMGDYFKEQKLDTKVPYKLIRRRSGTI</sequence>
<name>A0ABR0S9F4_9HYPO</name>
<evidence type="ECO:0000313" key="2">
    <source>
        <dbReference type="EMBL" id="KAK5988400.1"/>
    </source>
</evidence>